<comment type="caution">
    <text evidence="2">The sequence shown here is derived from an EMBL/GenBank/DDBJ whole genome shotgun (WGS) entry which is preliminary data.</text>
</comment>
<dbReference type="Proteomes" id="UP001372338">
    <property type="component" value="Unassembled WGS sequence"/>
</dbReference>
<evidence type="ECO:0000313" key="2">
    <source>
        <dbReference type="EMBL" id="KAK7255229.1"/>
    </source>
</evidence>
<accession>A0AAN9EE04</accession>
<gene>
    <name evidence="2" type="ORF">RIF29_28635</name>
</gene>
<reference evidence="2 3" key="1">
    <citation type="submission" date="2024-01" db="EMBL/GenBank/DDBJ databases">
        <title>The genomes of 5 underutilized Papilionoideae crops provide insights into root nodulation and disease resistanc.</title>
        <authorList>
            <person name="Yuan L."/>
        </authorList>
    </citation>
    <scope>NUCLEOTIDE SEQUENCE [LARGE SCALE GENOMIC DNA]</scope>
    <source>
        <strain evidence="2">ZHUSHIDOU_FW_LH</strain>
        <tissue evidence="2">Leaf</tissue>
    </source>
</reference>
<evidence type="ECO:0000313" key="3">
    <source>
        <dbReference type="Proteomes" id="UP001372338"/>
    </source>
</evidence>
<dbReference type="EMBL" id="JAYWIO010000006">
    <property type="protein sequence ID" value="KAK7255229.1"/>
    <property type="molecule type" value="Genomic_DNA"/>
</dbReference>
<evidence type="ECO:0000256" key="1">
    <source>
        <dbReference type="SAM" id="MobiDB-lite"/>
    </source>
</evidence>
<keyword evidence="3" id="KW-1185">Reference proteome</keyword>
<proteinExistence type="predicted"/>
<dbReference type="AlphaFoldDB" id="A0AAN9EE04"/>
<name>A0AAN9EE04_CROPI</name>
<sequence length="80" mass="8788">MQRQMTRASEGGRRGHAVDEEGKRQCCEGIEEIEEVLLLVHEIWGLEEGWRLGAVASSSFVASWNLISVRASSGAVSSEQ</sequence>
<feature type="compositionally biased region" description="Basic and acidic residues" evidence="1">
    <location>
        <begin position="10"/>
        <end position="21"/>
    </location>
</feature>
<organism evidence="2 3">
    <name type="scientific">Crotalaria pallida</name>
    <name type="common">Smooth rattlebox</name>
    <name type="synonym">Crotalaria striata</name>
    <dbReference type="NCBI Taxonomy" id="3830"/>
    <lineage>
        <taxon>Eukaryota</taxon>
        <taxon>Viridiplantae</taxon>
        <taxon>Streptophyta</taxon>
        <taxon>Embryophyta</taxon>
        <taxon>Tracheophyta</taxon>
        <taxon>Spermatophyta</taxon>
        <taxon>Magnoliopsida</taxon>
        <taxon>eudicotyledons</taxon>
        <taxon>Gunneridae</taxon>
        <taxon>Pentapetalae</taxon>
        <taxon>rosids</taxon>
        <taxon>fabids</taxon>
        <taxon>Fabales</taxon>
        <taxon>Fabaceae</taxon>
        <taxon>Papilionoideae</taxon>
        <taxon>50 kb inversion clade</taxon>
        <taxon>genistoids sensu lato</taxon>
        <taxon>core genistoids</taxon>
        <taxon>Crotalarieae</taxon>
        <taxon>Crotalaria</taxon>
    </lineage>
</organism>
<feature type="region of interest" description="Disordered" evidence="1">
    <location>
        <begin position="1"/>
        <end position="21"/>
    </location>
</feature>
<protein>
    <submittedName>
        <fullName evidence="2">Uncharacterized protein</fullName>
    </submittedName>
</protein>